<dbReference type="RefSeq" id="WP_173572799.1">
    <property type="nucleotide sequence ID" value="NZ_JAAABN010000002.1"/>
</dbReference>
<gene>
    <name evidence="2" type="ORF">LWC05_03665</name>
</gene>
<organism evidence="2 3">
    <name type="scientific">Acetobacter sicerae</name>
    <dbReference type="NCBI Taxonomy" id="85325"/>
    <lineage>
        <taxon>Bacteria</taxon>
        <taxon>Pseudomonadati</taxon>
        <taxon>Pseudomonadota</taxon>
        <taxon>Alphaproteobacteria</taxon>
        <taxon>Acetobacterales</taxon>
        <taxon>Acetobacteraceae</taxon>
        <taxon>Acetobacter</taxon>
    </lineage>
</organism>
<keyword evidence="3" id="KW-1185">Reference proteome</keyword>
<name>A0ABS8VTU5_9PROT</name>
<feature type="transmembrane region" description="Helical" evidence="1">
    <location>
        <begin position="12"/>
        <end position="31"/>
    </location>
</feature>
<accession>A0ABS8VTU5</accession>
<evidence type="ECO:0000313" key="2">
    <source>
        <dbReference type="EMBL" id="MCE0742989.1"/>
    </source>
</evidence>
<dbReference type="EMBL" id="JAJSOJ010000012">
    <property type="protein sequence ID" value="MCE0742989.1"/>
    <property type="molecule type" value="Genomic_DNA"/>
</dbReference>
<protein>
    <submittedName>
        <fullName evidence="2">Uncharacterized protein</fullName>
    </submittedName>
</protein>
<keyword evidence="1" id="KW-1133">Transmembrane helix</keyword>
<keyword evidence="1" id="KW-0472">Membrane</keyword>
<dbReference type="Proteomes" id="UP001521074">
    <property type="component" value="Unassembled WGS sequence"/>
</dbReference>
<reference evidence="2 3" key="1">
    <citation type="submission" date="2021-12" db="EMBL/GenBank/DDBJ databases">
        <title>Genome sequence of Acetobacter sicerae DmPark20a_162.</title>
        <authorList>
            <person name="Chaston J.M."/>
        </authorList>
    </citation>
    <scope>NUCLEOTIDE SEQUENCE [LARGE SCALE GENOMIC DNA]</scope>
    <source>
        <strain evidence="2 3">DmPark20a_162</strain>
    </source>
</reference>
<evidence type="ECO:0000256" key="1">
    <source>
        <dbReference type="SAM" id="Phobius"/>
    </source>
</evidence>
<keyword evidence="1" id="KW-0812">Transmembrane</keyword>
<evidence type="ECO:0000313" key="3">
    <source>
        <dbReference type="Proteomes" id="UP001521074"/>
    </source>
</evidence>
<sequence>MRELNVAETEEVSGGCCLLLGGLVLGALAGLDKWGGSSWGGNGGGCGPAPAPAPSNNCGCGTSSFPVANGGWIGGSFNDVLNNIIHSA</sequence>
<comment type="caution">
    <text evidence="2">The sequence shown here is derived from an EMBL/GenBank/DDBJ whole genome shotgun (WGS) entry which is preliminary data.</text>
</comment>
<proteinExistence type="predicted"/>